<dbReference type="EMBL" id="GGEC01043747">
    <property type="protein sequence ID" value="MBX24231.1"/>
    <property type="molecule type" value="Transcribed_RNA"/>
</dbReference>
<dbReference type="PANTHER" id="PTHR43874">
    <property type="entry name" value="TWO-COMPONENT RESPONSE REGULATOR"/>
    <property type="match status" value="1"/>
</dbReference>
<dbReference type="InterPro" id="IPR001789">
    <property type="entry name" value="Sig_transdc_resp-reg_receiver"/>
</dbReference>
<name>A0A2P2M218_RHIMU</name>
<proteinExistence type="predicted"/>
<feature type="domain" description="Response regulatory" evidence="5">
    <location>
        <begin position="1"/>
        <end position="39"/>
    </location>
</feature>
<evidence type="ECO:0000256" key="2">
    <source>
        <dbReference type="ARBA" id="ARBA00023015"/>
    </source>
</evidence>
<sequence length="276" mass="30654">MSSDDSLSTVLKCMLKGAADFLLKPVRRNELRNIWQHVWRRQTPPAGHIPPMSYDAQHKIEAIAQNNAASDQSSDCATLTQKNRECGEKESDDQGFSQLKCRSASNLANAEREKYEKHVKLDKESVDSGCKAGERSNKLGAPCNGPYNSTALKLGEELGFAQTLTRVERLGTERDRENTHITHCNGSEPFKPSASAIDLISTFDNSSKCTYGHSGSNVGTNEFEFCPQLELSLRRFYPITSNGKGVDEKYSLNHSNASAFSWYNSKTLQPFFSNVS</sequence>
<dbReference type="AlphaFoldDB" id="A0A2P2M218"/>
<accession>A0A2P2M218</accession>
<protein>
    <submittedName>
        <fullName evidence="6">Uncharacterized protein MANES_01G239500</fullName>
    </submittedName>
</protein>
<dbReference type="GO" id="GO:0000160">
    <property type="term" value="P:phosphorelay signal transduction system"/>
    <property type="evidence" value="ECO:0007669"/>
    <property type="project" value="UniProtKB-KW"/>
</dbReference>
<dbReference type="SUPFAM" id="SSF52172">
    <property type="entry name" value="CheY-like"/>
    <property type="match status" value="1"/>
</dbReference>
<comment type="caution">
    <text evidence="4">Lacks conserved residue(s) required for the propagation of feature annotation.</text>
</comment>
<evidence type="ECO:0000313" key="6">
    <source>
        <dbReference type="EMBL" id="MBX24231.1"/>
    </source>
</evidence>
<keyword evidence="1" id="KW-0902">Two-component regulatory system</keyword>
<dbReference type="InterPro" id="IPR011006">
    <property type="entry name" value="CheY-like_superfamily"/>
</dbReference>
<dbReference type="GO" id="GO:0009736">
    <property type="term" value="P:cytokinin-activated signaling pathway"/>
    <property type="evidence" value="ECO:0007669"/>
    <property type="project" value="InterPro"/>
</dbReference>
<dbReference type="PANTHER" id="PTHR43874:SF146">
    <property type="entry name" value="TWO-COMPONENT RESPONSE REGULATOR-LIKE APRR9"/>
    <property type="match status" value="1"/>
</dbReference>
<dbReference type="PROSITE" id="PS50110">
    <property type="entry name" value="RESPONSE_REGULATORY"/>
    <property type="match status" value="1"/>
</dbReference>
<dbReference type="InterPro" id="IPR045279">
    <property type="entry name" value="ARR-like"/>
</dbReference>
<evidence type="ECO:0000256" key="4">
    <source>
        <dbReference type="PROSITE-ProRule" id="PRU00169"/>
    </source>
</evidence>
<keyword evidence="3" id="KW-0804">Transcription</keyword>
<reference evidence="6" key="1">
    <citation type="submission" date="2018-02" db="EMBL/GenBank/DDBJ databases">
        <title>Rhizophora mucronata_Transcriptome.</title>
        <authorList>
            <person name="Meera S.P."/>
            <person name="Sreeshan A."/>
            <person name="Augustine A."/>
        </authorList>
    </citation>
    <scope>NUCLEOTIDE SEQUENCE</scope>
    <source>
        <tissue evidence="6">Leaf</tissue>
    </source>
</reference>
<evidence type="ECO:0000256" key="3">
    <source>
        <dbReference type="ARBA" id="ARBA00023163"/>
    </source>
</evidence>
<evidence type="ECO:0000256" key="1">
    <source>
        <dbReference type="ARBA" id="ARBA00023012"/>
    </source>
</evidence>
<organism evidence="6">
    <name type="scientific">Rhizophora mucronata</name>
    <name type="common">Asiatic mangrove</name>
    <dbReference type="NCBI Taxonomy" id="61149"/>
    <lineage>
        <taxon>Eukaryota</taxon>
        <taxon>Viridiplantae</taxon>
        <taxon>Streptophyta</taxon>
        <taxon>Embryophyta</taxon>
        <taxon>Tracheophyta</taxon>
        <taxon>Spermatophyta</taxon>
        <taxon>Magnoliopsida</taxon>
        <taxon>eudicotyledons</taxon>
        <taxon>Gunneridae</taxon>
        <taxon>Pentapetalae</taxon>
        <taxon>rosids</taxon>
        <taxon>fabids</taxon>
        <taxon>Malpighiales</taxon>
        <taxon>Rhizophoraceae</taxon>
        <taxon>Rhizophora</taxon>
    </lineage>
</organism>
<evidence type="ECO:0000259" key="5">
    <source>
        <dbReference type="PROSITE" id="PS50110"/>
    </source>
</evidence>
<dbReference type="Gene3D" id="3.40.50.2300">
    <property type="match status" value="1"/>
</dbReference>
<keyword evidence="2" id="KW-0805">Transcription regulation</keyword>